<dbReference type="GO" id="GO:0008569">
    <property type="term" value="F:minus-end-directed microtubule motor activity"/>
    <property type="evidence" value="ECO:0007669"/>
    <property type="project" value="InterPro"/>
</dbReference>
<gene>
    <name evidence="19" type="ORF">EOD39_9614</name>
</gene>
<keyword evidence="11" id="KW-0206">Cytoskeleton</keyword>
<dbReference type="Pfam" id="PF22597">
    <property type="entry name" value="DYN_lid"/>
    <property type="match status" value="1"/>
</dbReference>
<dbReference type="SUPFAM" id="SSF52540">
    <property type="entry name" value="P-loop containing nucleoside triphosphate hydrolases"/>
    <property type="match status" value="1"/>
</dbReference>
<dbReference type="GO" id="GO:0005874">
    <property type="term" value="C:microtubule"/>
    <property type="evidence" value="ECO:0007669"/>
    <property type="project" value="UniProtKB-KW"/>
</dbReference>
<dbReference type="PANTHER" id="PTHR22878:SF68">
    <property type="entry name" value="DYNEIN HEAVY CHAIN 6, AXONEMAL-LIKE"/>
    <property type="match status" value="1"/>
</dbReference>
<evidence type="ECO:0000313" key="19">
    <source>
        <dbReference type="EMBL" id="RXM28566.1"/>
    </source>
</evidence>
<keyword evidence="12" id="KW-0966">Cell projection</keyword>
<dbReference type="FunFam" id="3.40.50.300:FF:000362">
    <property type="entry name" value="Dynein, axonemal, heavy chain 6"/>
    <property type="match status" value="1"/>
</dbReference>
<dbReference type="PANTHER" id="PTHR22878">
    <property type="entry name" value="DYNEIN HEAVY CHAIN 6, AXONEMAL-LIKE-RELATED"/>
    <property type="match status" value="1"/>
</dbReference>
<comment type="similarity">
    <text evidence="2">Belongs to the dynein heavy chain family.</text>
</comment>
<dbReference type="GO" id="GO:0007018">
    <property type="term" value="P:microtubule-based movement"/>
    <property type="evidence" value="ECO:0007669"/>
    <property type="project" value="InterPro"/>
</dbReference>
<evidence type="ECO:0000256" key="6">
    <source>
        <dbReference type="ARBA" id="ARBA00022840"/>
    </source>
</evidence>
<evidence type="ECO:0000256" key="1">
    <source>
        <dbReference type="ARBA" id="ARBA00004430"/>
    </source>
</evidence>
<dbReference type="GO" id="GO:0030286">
    <property type="term" value="C:dynein complex"/>
    <property type="evidence" value="ECO:0007669"/>
    <property type="project" value="UniProtKB-KW"/>
</dbReference>
<evidence type="ECO:0000256" key="4">
    <source>
        <dbReference type="ARBA" id="ARBA00022701"/>
    </source>
</evidence>
<dbReference type="GO" id="GO:0045505">
    <property type="term" value="F:dynein intermediate chain binding"/>
    <property type="evidence" value="ECO:0007669"/>
    <property type="project" value="InterPro"/>
</dbReference>
<evidence type="ECO:0000259" key="17">
    <source>
        <dbReference type="Pfam" id="PF12781"/>
    </source>
</evidence>
<dbReference type="Pfam" id="PF12781">
    <property type="entry name" value="AAA_9"/>
    <property type="match status" value="1"/>
</dbReference>
<evidence type="ECO:0000259" key="18">
    <source>
        <dbReference type="Pfam" id="PF22597"/>
    </source>
</evidence>
<feature type="domain" description="Dynein heavy chain ATP-binding dynein motor region" evidence="17">
    <location>
        <begin position="815"/>
        <end position="872"/>
    </location>
</feature>
<dbReference type="GO" id="GO:0005524">
    <property type="term" value="F:ATP binding"/>
    <property type="evidence" value="ECO:0007669"/>
    <property type="project" value="UniProtKB-KW"/>
</dbReference>
<dbReference type="FunFam" id="1.20.920.20:FF:000006">
    <property type="entry name" value="Dynein, axonemal, heavy chain 6"/>
    <property type="match status" value="1"/>
</dbReference>
<dbReference type="InterPro" id="IPR027417">
    <property type="entry name" value="P-loop_NTPase"/>
</dbReference>
<evidence type="ECO:0000256" key="10">
    <source>
        <dbReference type="ARBA" id="ARBA00023175"/>
    </source>
</evidence>
<dbReference type="GO" id="GO:0051959">
    <property type="term" value="F:dynein light intermediate chain binding"/>
    <property type="evidence" value="ECO:0007669"/>
    <property type="project" value="InterPro"/>
</dbReference>
<dbReference type="FunFam" id="3.40.50.300:FF:002141">
    <property type="entry name" value="Dynein heavy chain"/>
    <property type="match status" value="1"/>
</dbReference>
<keyword evidence="5" id="KW-0547">Nucleotide-binding</keyword>
<dbReference type="Gene3D" id="1.10.8.1220">
    <property type="match status" value="1"/>
</dbReference>
<feature type="domain" description="Dynein 2 heavy chain 1 cytoplasmic ATPase lid" evidence="18">
    <location>
        <begin position="71"/>
        <end position="162"/>
    </location>
</feature>
<comment type="subcellular location">
    <subcellularLocation>
        <location evidence="1">Cytoplasm</location>
        <location evidence="1">Cytoskeleton</location>
        <location evidence="1">Cilium axoneme</location>
    </subcellularLocation>
</comment>
<evidence type="ECO:0000259" key="16">
    <source>
        <dbReference type="Pfam" id="PF12780"/>
    </source>
</evidence>
<proteinExistence type="inferred from homology"/>
<feature type="domain" description="Dynein heavy chain region D6 P-loop" evidence="14">
    <location>
        <begin position="1124"/>
        <end position="1237"/>
    </location>
</feature>
<evidence type="ECO:0000259" key="14">
    <source>
        <dbReference type="Pfam" id="PF03028"/>
    </source>
</evidence>
<dbReference type="EMBL" id="SCEB01215617">
    <property type="protein sequence ID" value="RXM28566.1"/>
    <property type="molecule type" value="Genomic_DNA"/>
</dbReference>
<evidence type="ECO:0000256" key="2">
    <source>
        <dbReference type="ARBA" id="ARBA00008887"/>
    </source>
</evidence>
<dbReference type="Gene3D" id="1.20.920.30">
    <property type="match status" value="1"/>
</dbReference>
<evidence type="ECO:0000256" key="5">
    <source>
        <dbReference type="ARBA" id="ARBA00022741"/>
    </source>
</evidence>
<dbReference type="InterPro" id="IPR004273">
    <property type="entry name" value="Dynein_heavy_D6_P-loop"/>
</dbReference>
<evidence type="ECO:0000259" key="15">
    <source>
        <dbReference type="Pfam" id="PF12777"/>
    </source>
</evidence>
<evidence type="ECO:0000256" key="11">
    <source>
        <dbReference type="ARBA" id="ARBA00023212"/>
    </source>
</evidence>
<dbReference type="InterPro" id="IPR054354">
    <property type="entry name" value="DYNC2H1-like_lid"/>
</dbReference>
<keyword evidence="6" id="KW-0067">ATP-binding</keyword>
<evidence type="ECO:0000313" key="20">
    <source>
        <dbReference type="Proteomes" id="UP000289886"/>
    </source>
</evidence>
<dbReference type="FunFam" id="1.20.920.30:FF:000005">
    <property type="entry name" value="Dynein, axonemal, heavy chain 2"/>
    <property type="match status" value="1"/>
</dbReference>
<dbReference type="InterPro" id="IPR024317">
    <property type="entry name" value="Dynein_heavy_chain_D4_dom"/>
</dbReference>
<keyword evidence="20" id="KW-1185">Reference proteome</keyword>
<dbReference type="FunFam" id="1.10.8.1220:FF:000001">
    <property type="entry name" value="Dynein axonemal heavy chain 5"/>
    <property type="match status" value="1"/>
</dbReference>
<dbReference type="Pfam" id="PF12780">
    <property type="entry name" value="AAA_8"/>
    <property type="match status" value="1"/>
</dbReference>
<dbReference type="Gene3D" id="1.20.920.20">
    <property type="match status" value="1"/>
</dbReference>
<accession>A0A444U049</accession>
<evidence type="ECO:0000256" key="9">
    <source>
        <dbReference type="ARBA" id="ARBA00023069"/>
    </source>
</evidence>
<dbReference type="Pfam" id="PF12775">
    <property type="entry name" value="AAA_7"/>
    <property type="match status" value="1"/>
</dbReference>
<evidence type="ECO:0000256" key="13">
    <source>
        <dbReference type="SAM" id="Coils"/>
    </source>
</evidence>
<sequence>MIESKLEKKRKNILGAPGNKKVVIFVDDLNMPKLDRYGSQPPIELLRQYQDFGGFYDREKFFWKEIQAILNGFLTEFPNAVKQTAASIVGAAVEIYRRMSIDLLPTPAKSHYVFNLRDLSKCVQGILQCEPGSVRDQKQIFRLFCHECQRVFHDRLINNEDKSYFNSMISEMAGKYFGFQIEPSYFVTKPIIFGDFMKVGVDKADRIYEDLTDIGKIKSVLQDYLDDYNMTNSKETKLVFFQDAVEHVSRIARMIRQERGNALLVGVGGTGKQSLTRLAANMCGYKCFQIELSRGYNYDSFHDDLRKLYKLAGVEGKDMIVVEEFLEDINNMLNSGEVPNLFEKDELEQVLAATRPKAKEAGIPEGNRDEVFQYFISRVREKLHIVLCMSPVGDAFRARCRMFPSLVNCCTIDWFVQARDRVKNGLTKLLETNVLVDKMKVELSALEPVLKQKSVDVDALMKKLSVDQEKADRVRRVVMEDEATSKVKAEETQAIADDAQRDLDEALPALEAANKALDSLDKADISEVRVFPKPPDLVQTVMEAICILLNAKPDWSSAKQVLGDSNFLRKLMEYDKDNIKPHILQKLQKYIHNPDFIPEKVEKVSKACKSMCMWVRAMDLYSRVVKEVEPKRQKLNAAQIELDFTMSTLKEKQKQLMAVEEKIKVLQNQFDSSVAEKETLVKTMALTEARLIRAGKLTAALGDEQIRWQESIANFEEEIGNVTGNVFIAAACVAYYGAFTSHYRQLLIDWWIKRCQELQIPISSNFSLINILGDPYEIRQWNTDGLPRDNVSTENGILVTRGRRWPLMIDPQDQLKETLDPALEPILLKQTFVTGGRMLIRLGDSDIDYDKNFRFYMTTKMSNPHYLPEVTSGAIKCRLQEAEATEVKINAAREKYRSVATRGSVMYFVIASLSEIDPMYQFSLKYFKQLFNMTIETSQKSNDLDERLTILLDQTLFTMYTSISRGLFEQHKLIYSFMLCIEIMRQRDEISDAEWNFFLRGAAGLDKEHAGKPDIPWLTDFMWQACCDLEDRLPGRLEININPESWKGYVSELPPYRPDGKDTNVIRGQWNERLTVFQKLILIKSFVEEKVVFAVTDFVIESLGKQFVENPPVDLATLYNDMSPSTPLVFILSTGSDPMGAFQRFARERGYLDRVQSISLGQGQGPIAEKMIKAALKTGNWIYLQNCHLAVSWMLAMEELIKTFTEPSASIHKNFRLFLSSMPTNAFPVTVLQNSVKERKKFGPLGWNIRYEFNDSDRECALLNLNLYCHEGSIPWDALVYITGEITYGGRVTDAWDQRCLRTILKGFFSPPILNKNYKYSASGK</sequence>
<keyword evidence="7" id="KW-0243">Dynein</keyword>
<evidence type="ECO:0000256" key="12">
    <source>
        <dbReference type="ARBA" id="ARBA00023273"/>
    </source>
</evidence>
<keyword evidence="10" id="KW-0505">Motor protein</keyword>
<dbReference type="GO" id="GO:0005930">
    <property type="term" value="C:axoneme"/>
    <property type="evidence" value="ECO:0007669"/>
    <property type="project" value="UniProtKB-SubCell"/>
</dbReference>
<protein>
    <submittedName>
        <fullName evidence="19">Dynein heavy chain 6, axonemal</fullName>
    </submittedName>
</protein>
<name>A0A444U049_ACIRT</name>
<keyword evidence="8 13" id="KW-0175">Coiled coil</keyword>
<dbReference type="InterPro" id="IPR026983">
    <property type="entry name" value="DHC"/>
</dbReference>
<evidence type="ECO:0000256" key="8">
    <source>
        <dbReference type="ARBA" id="ARBA00023054"/>
    </source>
</evidence>
<keyword evidence="4" id="KW-0493">Microtubule</keyword>
<comment type="caution">
    <text evidence="19">The sequence shown here is derived from an EMBL/GenBank/DDBJ whole genome shotgun (WGS) entry which is preliminary data.</text>
</comment>
<feature type="domain" description="Dynein heavy chain coiled coil stalk" evidence="15">
    <location>
        <begin position="420"/>
        <end position="750"/>
    </location>
</feature>
<keyword evidence="3" id="KW-0963">Cytoplasm</keyword>
<dbReference type="InterPro" id="IPR035706">
    <property type="entry name" value="AAA_9"/>
</dbReference>
<dbReference type="Proteomes" id="UP000289886">
    <property type="component" value="Unassembled WGS sequence"/>
</dbReference>
<dbReference type="InterPro" id="IPR024743">
    <property type="entry name" value="Dynein_HC_stalk"/>
</dbReference>
<dbReference type="Pfam" id="PF03028">
    <property type="entry name" value="Dynein_heavy"/>
    <property type="match status" value="1"/>
</dbReference>
<evidence type="ECO:0000256" key="3">
    <source>
        <dbReference type="ARBA" id="ARBA00022490"/>
    </source>
</evidence>
<reference evidence="19 20" key="1">
    <citation type="submission" date="2019-01" db="EMBL/GenBank/DDBJ databases">
        <title>Draft Genome and Complete Hox-Cluster Characterization of the Sterlet Sturgeon (Acipenser ruthenus).</title>
        <authorList>
            <person name="Wei Q."/>
        </authorList>
    </citation>
    <scope>NUCLEOTIDE SEQUENCE [LARGE SCALE GENOMIC DNA]</scope>
    <source>
        <strain evidence="19">WHYD16114868_AA</strain>
        <tissue evidence="19">Blood</tissue>
    </source>
</reference>
<evidence type="ECO:0000256" key="7">
    <source>
        <dbReference type="ARBA" id="ARBA00023017"/>
    </source>
</evidence>
<feature type="domain" description="Dynein heavy chain AAA module D4" evidence="16">
    <location>
        <begin position="237"/>
        <end position="416"/>
    </location>
</feature>
<dbReference type="Gene3D" id="3.40.50.300">
    <property type="entry name" value="P-loop containing nucleotide triphosphate hydrolases"/>
    <property type="match status" value="5"/>
</dbReference>
<dbReference type="Pfam" id="PF12777">
    <property type="entry name" value="MT"/>
    <property type="match status" value="1"/>
</dbReference>
<feature type="coiled-coil region" evidence="13">
    <location>
        <begin position="635"/>
        <end position="676"/>
    </location>
</feature>
<keyword evidence="9" id="KW-0969">Cilium</keyword>
<organism evidence="19 20">
    <name type="scientific">Acipenser ruthenus</name>
    <name type="common">Sterlet sturgeon</name>
    <dbReference type="NCBI Taxonomy" id="7906"/>
    <lineage>
        <taxon>Eukaryota</taxon>
        <taxon>Metazoa</taxon>
        <taxon>Chordata</taxon>
        <taxon>Craniata</taxon>
        <taxon>Vertebrata</taxon>
        <taxon>Euteleostomi</taxon>
        <taxon>Actinopterygii</taxon>
        <taxon>Chondrostei</taxon>
        <taxon>Acipenseriformes</taxon>
        <taxon>Acipenseridae</taxon>
        <taxon>Acipenser</taxon>
    </lineage>
</organism>